<dbReference type="Gene3D" id="1.20.1280.50">
    <property type="match status" value="1"/>
</dbReference>
<dbReference type="CDD" id="cd09917">
    <property type="entry name" value="F-box_SF"/>
    <property type="match status" value="1"/>
</dbReference>
<dbReference type="STRING" id="1073089.A0A1L9RYL1"/>
<dbReference type="VEuPathDB" id="FungiDB:ASPWEDRAFT_37842"/>
<evidence type="ECO:0000256" key="1">
    <source>
        <dbReference type="SAM" id="MobiDB-lite"/>
    </source>
</evidence>
<dbReference type="InterPro" id="IPR056867">
    <property type="entry name" value="LRR_15"/>
</dbReference>
<dbReference type="EMBL" id="KV878210">
    <property type="protein sequence ID" value="OJJ39964.1"/>
    <property type="molecule type" value="Genomic_DNA"/>
</dbReference>
<organism evidence="3 4">
    <name type="scientific">Aspergillus wentii DTO 134E9</name>
    <dbReference type="NCBI Taxonomy" id="1073089"/>
    <lineage>
        <taxon>Eukaryota</taxon>
        <taxon>Fungi</taxon>
        <taxon>Dikarya</taxon>
        <taxon>Ascomycota</taxon>
        <taxon>Pezizomycotina</taxon>
        <taxon>Eurotiomycetes</taxon>
        <taxon>Eurotiomycetidae</taxon>
        <taxon>Eurotiales</taxon>
        <taxon>Aspergillaceae</taxon>
        <taxon>Aspergillus</taxon>
        <taxon>Aspergillus subgen. Cremei</taxon>
    </lineage>
</organism>
<protein>
    <recommendedName>
        <fullName evidence="2">F-box domain-containing protein</fullName>
    </recommendedName>
</protein>
<dbReference type="SUPFAM" id="SSF81383">
    <property type="entry name" value="F-box domain"/>
    <property type="match status" value="1"/>
</dbReference>
<feature type="region of interest" description="Disordered" evidence="1">
    <location>
        <begin position="418"/>
        <end position="437"/>
    </location>
</feature>
<gene>
    <name evidence="3" type="ORF">ASPWEDRAFT_37842</name>
</gene>
<reference evidence="4" key="1">
    <citation type="journal article" date="2017" name="Genome Biol.">
        <title>Comparative genomics reveals high biological diversity and specific adaptations in the industrially and medically important fungal genus Aspergillus.</title>
        <authorList>
            <person name="de Vries R.P."/>
            <person name="Riley R."/>
            <person name="Wiebenga A."/>
            <person name="Aguilar-Osorio G."/>
            <person name="Amillis S."/>
            <person name="Uchima C.A."/>
            <person name="Anderluh G."/>
            <person name="Asadollahi M."/>
            <person name="Askin M."/>
            <person name="Barry K."/>
            <person name="Battaglia E."/>
            <person name="Bayram O."/>
            <person name="Benocci T."/>
            <person name="Braus-Stromeyer S.A."/>
            <person name="Caldana C."/>
            <person name="Canovas D."/>
            <person name="Cerqueira G.C."/>
            <person name="Chen F."/>
            <person name="Chen W."/>
            <person name="Choi C."/>
            <person name="Clum A."/>
            <person name="Dos Santos R.A."/>
            <person name="Damasio A.R."/>
            <person name="Diallinas G."/>
            <person name="Emri T."/>
            <person name="Fekete E."/>
            <person name="Flipphi M."/>
            <person name="Freyberg S."/>
            <person name="Gallo A."/>
            <person name="Gournas C."/>
            <person name="Habgood R."/>
            <person name="Hainaut M."/>
            <person name="Harispe M.L."/>
            <person name="Henrissat B."/>
            <person name="Hilden K.S."/>
            <person name="Hope R."/>
            <person name="Hossain A."/>
            <person name="Karabika E."/>
            <person name="Karaffa L."/>
            <person name="Karanyi Z."/>
            <person name="Krasevec N."/>
            <person name="Kuo A."/>
            <person name="Kusch H."/>
            <person name="LaButti K."/>
            <person name="Lagendijk E.L."/>
            <person name="Lapidus A."/>
            <person name="Levasseur A."/>
            <person name="Lindquist E."/>
            <person name="Lipzen A."/>
            <person name="Logrieco A.F."/>
            <person name="MacCabe A."/>
            <person name="Maekelae M.R."/>
            <person name="Malavazi I."/>
            <person name="Melin P."/>
            <person name="Meyer V."/>
            <person name="Mielnichuk N."/>
            <person name="Miskei M."/>
            <person name="Molnar A.P."/>
            <person name="Mule G."/>
            <person name="Ngan C.Y."/>
            <person name="Orejas M."/>
            <person name="Orosz E."/>
            <person name="Ouedraogo J.P."/>
            <person name="Overkamp K.M."/>
            <person name="Park H.-S."/>
            <person name="Perrone G."/>
            <person name="Piumi F."/>
            <person name="Punt P.J."/>
            <person name="Ram A.F."/>
            <person name="Ramon A."/>
            <person name="Rauscher S."/>
            <person name="Record E."/>
            <person name="Riano-Pachon D.M."/>
            <person name="Robert V."/>
            <person name="Roehrig J."/>
            <person name="Ruller R."/>
            <person name="Salamov A."/>
            <person name="Salih N.S."/>
            <person name="Samson R.A."/>
            <person name="Sandor E."/>
            <person name="Sanguinetti M."/>
            <person name="Schuetze T."/>
            <person name="Sepcic K."/>
            <person name="Shelest E."/>
            <person name="Sherlock G."/>
            <person name="Sophianopoulou V."/>
            <person name="Squina F.M."/>
            <person name="Sun H."/>
            <person name="Susca A."/>
            <person name="Todd R.B."/>
            <person name="Tsang A."/>
            <person name="Unkles S.E."/>
            <person name="van de Wiele N."/>
            <person name="van Rossen-Uffink D."/>
            <person name="Oliveira J.V."/>
            <person name="Vesth T.C."/>
            <person name="Visser J."/>
            <person name="Yu J.-H."/>
            <person name="Zhou M."/>
            <person name="Andersen M.R."/>
            <person name="Archer D.B."/>
            <person name="Baker S.E."/>
            <person name="Benoit I."/>
            <person name="Brakhage A.A."/>
            <person name="Braus G.H."/>
            <person name="Fischer R."/>
            <person name="Frisvad J.C."/>
            <person name="Goldman G.H."/>
            <person name="Houbraken J."/>
            <person name="Oakley B."/>
            <person name="Pocsi I."/>
            <person name="Scazzocchio C."/>
            <person name="Seiboth B."/>
            <person name="vanKuyk P.A."/>
            <person name="Wortman J."/>
            <person name="Dyer P.S."/>
            <person name="Grigoriev I.V."/>
        </authorList>
    </citation>
    <scope>NUCLEOTIDE SEQUENCE [LARGE SCALE GENOMIC DNA]</scope>
    <source>
        <strain evidence="4">DTO 134E9</strain>
    </source>
</reference>
<dbReference type="PROSITE" id="PS50181">
    <property type="entry name" value="FBOX"/>
    <property type="match status" value="1"/>
</dbReference>
<dbReference type="Proteomes" id="UP000184383">
    <property type="component" value="Unassembled WGS sequence"/>
</dbReference>
<evidence type="ECO:0000259" key="2">
    <source>
        <dbReference type="PROSITE" id="PS50181"/>
    </source>
</evidence>
<accession>A0A1L9RYL1</accession>
<dbReference type="OrthoDB" id="5130616at2759"/>
<dbReference type="GeneID" id="63750611"/>
<proteinExistence type="predicted"/>
<evidence type="ECO:0000313" key="3">
    <source>
        <dbReference type="EMBL" id="OJJ39964.1"/>
    </source>
</evidence>
<sequence>MDLPDEILLMISDQIDTQKDRIRLLSVCRRWYKLFFPRVYARLKVEDDFDQFDGVARLASALLHNLHLASAIRKFDTGQWGLCDGYRTEFDTTPFHPVLEKISHCPEELDKWKKGLDGNDDEAWFALMLTLMPNLRVLKTEPFCCNDFFETVTARIATRQKPFDTRPALQHLEEFHSSTDDMKNSNHSAFFIPFFRLPSMKMFKAHRVWEDEDEEPLPEAARPPPASSSITELRFIGETYTRCNGSNGFATFITACKNLEIFEYQHDDCADWSNRYVEFRPRAFYHPLITTQKHSLQVLRLSDIGDVEPIDNDSYGPGEAENILHAGGHPSNGWFGCLKEFTALRELRIRLRNLLDFGPMSKVPTVTFVEILPSTLEYLSIADYQIRDFDVLTANLEEMLVSHKDMFPVLGKIEIQPHDLDQSSHDTAGEEGPTPRYEIPVSIRESFDPVKDTCEKAGIEFVFSLDGEDRLER</sequence>
<dbReference type="Pfam" id="PF24969">
    <property type="entry name" value="LRR_15"/>
    <property type="match status" value="1"/>
</dbReference>
<dbReference type="Pfam" id="PF12937">
    <property type="entry name" value="F-box-like"/>
    <property type="match status" value="1"/>
</dbReference>
<keyword evidence="4" id="KW-1185">Reference proteome</keyword>
<dbReference type="SMART" id="SM00256">
    <property type="entry name" value="FBOX"/>
    <property type="match status" value="1"/>
</dbReference>
<name>A0A1L9RYL1_ASPWE</name>
<dbReference type="AlphaFoldDB" id="A0A1L9RYL1"/>
<dbReference type="RefSeq" id="XP_040693640.1">
    <property type="nucleotide sequence ID" value="XM_040834763.1"/>
</dbReference>
<feature type="compositionally biased region" description="Basic and acidic residues" evidence="1">
    <location>
        <begin position="418"/>
        <end position="428"/>
    </location>
</feature>
<evidence type="ECO:0000313" key="4">
    <source>
        <dbReference type="Proteomes" id="UP000184383"/>
    </source>
</evidence>
<dbReference type="InterPro" id="IPR001810">
    <property type="entry name" value="F-box_dom"/>
</dbReference>
<dbReference type="InterPro" id="IPR036047">
    <property type="entry name" value="F-box-like_dom_sf"/>
</dbReference>
<feature type="domain" description="F-box" evidence="2">
    <location>
        <begin position="1"/>
        <end position="43"/>
    </location>
</feature>